<gene>
    <name evidence="1" type="ORF">THAPSDRAFT_263475</name>
</gene>
<dbReference type="InParanoid" id="B8C7P6"/>
<dbReference type="RefSeq" id="XP_002292377.1">
    <property type="nucleotide sequence ID" value="XM_002292341.1"/>
</dbReference>
<accession>B8C7P6</accession>
<dbReference type="OMA" id="INDECAT"/>
<dbReference type="InterPro" id="IPR032675">
    <property type="entry name" value="LRR_dom_sf"/>
</dbReference>
<dbReference type="Gene3D" id="3.80.10.10">
    <property type="entry name" value="Ribonuclease Inhibitor"/>
    <property type="match status" value="2"/>
</dbReference>
<reference evidence="1 2" key="2">
    <citation type="journal article" date="2008" name="Nature">
        <title>The Phaeodactylum genome reveals the evolutionary history of diatom genomes.</title>
        <authorList>
            <person name="Bowler C."/>
            <person name="Allen A.E."/>
            <person name="Badger J.H."/>
            <person name="Grimwood J."/>
            <person name="Jabbari K."/>
            <person name="Kuo A."/>
            <person name="Maheswari U."/>
            <person name="Martens C."/>
            <person name="Maumus F."/>
            <person name="Otillar R.P."/>
            <person name="Rayko E."/>
            <person name="Salamov A."/>
            <person name="Vandepoele K."/>
            <person name="Beszteri B."/>
            <person name="Gruber A."/>
            <person name="Heijde M."/>
            <person name="Katinka M."/>
            <person name="Mock T."/>
            <person name="Valentin K."/>
            <person name="Verret F."/>
            <person name="Berges J.A."/>
            <person name="Brownlee C."/>
            <person name="Cadoret J.P."/>
            <person name="Chiovitti A."/>
            <person name="Choi C.J."/>
            <person name="Coesel S."/>
            <person name="De Martino A."/>
            <person name="Detter J.C."/>
            <person name="Durkin C."/>
            <person name="Falciatore A."/>
            <person name="Fournet J."/>
            <person name="Haruta M."/>
            <person name="Huysman M.J."/>
            <person name="Jenkins B.D."/>
            <person name="Jiroutova K."/>
            <person name="Jorgensen R.E."/>
            <person name="Joubert Y."/>
            <person name="Kaplan A."/>
            <person name="Kroger N."/>
            <person name="Kroth P.G."/>
            <person name="La Roche J."/>
            <person name="Lindquist E."/>
            <person name="Lommer M."/>
            <person name="Martin-Jezequel V."/>
            <person name="Lopez P.J."/>
            <person name="Lucas S."/>
            <person name="Mangogna M."/>
            <person name="McGinnis K."/>
            <person name="Medlin L.K."/>
            <person name="Montsant A."/>
            <person name="Oudot-Le Secq M.P."/>
            <person name="Napoli C."/>
            <person name="Obornik M."/>
            <person name="Parker M.S."/>
            <person name="Petit J.L."/>
            <person name="Porcel B.M."/>
            <person name="Poulsen N."/>
            <person name="Robison M."/>
            <person name="Rychlewski L."/>
            <person name="Rynearson T.A."/>
            <person name="Schmutz J."/>
            <person name="Shapiro H."/>
            <person name="Siaut M."/>
            <person name="Stanley M."/>
            <person name="Sussman M.R."/>
            <person name="Taylor A.R."/>
            <person name="Vardi A."/>
            <person name="von Dassow P."/>
            <person name="Vyverman W."/>
            <person name="Willis A."/>
            <person name="Wyrwicz L.S."/>
            <person name="Rokhsar D.S."/>
            <person name="Weissenbach J."/>
            <person name="Armbrust E.V."/>
            <person name="Green B.R."/>
            <person name="Van de Peer Y."/>
            <person name="Grigoriev I.V."/>
        </authorList>
    </citation>
    <scope>NUCLEOTIDE SEQUENCE [LARGE SCALE GENOMIC DNA]</scope>
    <source>
        <strain evidence="1 2">CCMP1335</strain>
    </source>
</reference>
<dbReference type="AlphaFoldDB" id="B8C7P6"/>
<dbReference type="SMART" id="SM00368">
    <property type="entry name" value="LRR_RI"/>
    <property type="match status" value="3"/>
</dbReference>
<name>B8C7P6_THAPS</name>
<organism evidence="1 2">
    <name type="scientific">Thalassiosira pseudonana</name>
    <name type="common">Marine diatom</name>
    <name type="synonym">Cyclotella nana</name>
    <dbReference type="NCBI Taxonomy" id="35128"/>
    <lineage>
        <taxon>Eukaryota</taxon>
        <taxon>Sar</taxon>
        <taxon>Stramenopiles</taxon>
        <taxon>Ochrophyta</taxon>
        <taxon>Bacillariophyta</taxon>
        <taxon>Coscinodiscophyceae</taxon>
        <taxon>Thalassiosirophycidae</taxon>
        <taxon>Thalassiosirales</taxon>
        <taxon>Thalassiosiraceae</taxon>
        <taxon>Thalassiosira</taxon>
    </lineage>
</organism>
<dbReference type="Proteomes" id="UP000001449">
    <property type="component" value="Chromosome 9"/>
</dbReference>
<reference evidence="1 2" key="1">
    <citation type="journal article" date="2004" name="Science">
        <title>The genome of the diatom Thalassiosira pseudonana: ecology, evolution, and metabolism.</title>
        <authorList>
            <person name="Armbrust E.V."/>
            <person name="Berges J.A."/>
            <person name="Bowler C."/>
            <person name="Green B.R."/>
            <person name="Martinez D."/>
            <person name="Putnam N.H."/>
            <person name="Zhou S."/>
            <person name="Allen A.E."/>
            <person name="Apt K.E."/>
            <person name="Bechner M."/>
            <person name="Brzezinski M.A."/>
            <person name="Chaal B.K."/>
            <person name="Chiovitti A."/>
            <person name="Davis A.K."/>
            <person name="Demarest M.S."/>
            <person name="Detter J.C."/>
            <person name="Glavina T."/>
            <person name="Goodstein D."/>
            <person name="Hadi M.Z."/>
            <person name="Hellsten U."/>
            <person name="Hildebrand M."/>
            <person name="Jenkins B.D."/>
            <person name="Jurka J."/>
            <person name="Kapitonov V.V."/>
            <person name="Kroger N."/>
            <person name="Lau W.W."/>
            <person name="Lane T.W."/>
            <person name="Larimer F.W."/>
            <person name="Lippmeier J.C."/>
            <person name="Lucas S."/>
            <person name="Medina M."/>
            <person name="Montsant A."/>
            <person name="Obornik M."/>
            <person name="Parker M.S."/>
            <person name="Palenik B."/>
            <person name="Pazour G.J."/>
            <person name="Richardson P.M."/>
            <person name="Rynearson T.A."/>
            <person name="Saito M.A."/>
            <person name="Schwartz D.C."/>
            <person name="Thamatrakoln K."/>
            <person name="Valentin K."/>
            <person name="Vardi A."/>
            <person name="Wilkerson F.P."/>
            <person name="Rokhsar D.S."/>
        </authorList>
    </citation>
    <scope>NUCLEOTIDE SEQUENCE [LARGE SCALE GENOMIC DNA]</scope>
    <source>
        <strain evidence="1 2">CCMP1335</strain>
    </source>
</reference>
<dbReference type="EMBL" id="CM000645">
    <property type="protein sequence ID" value="EED90352.1"/>
    <property type="molecule type" value="Genomic_DNA"/>
</dbReference>
<dbReference type="KEGG" id="tps:THAPSDRAFT_263475"/>
<proteinExistence type="predicted"/>
<dbReference type="InterPro" id="IPR001611">
    <property type="entry name" value="Leu-rich_rpt"/>
</dbReference>
<dbReference type="PaxDb" id="35128-Thaps263475"/>
<dbReference type="SUPFAM" id="SSF52047">
    <property type="entry name" value="RNI-like"/>
    <property type="match status" value="1"/>
</dbReference>
<dbReference type="PANTHER" id="PTHR24114">
    <property type="entry name" value="LEUCINE RICH REPEAT FAMILY PROTEIN"/>
    <property type="match status" value="1"/>
</dbReference>
<sequence>MDDYPRLGEEYLRLKANDPTLNSLVVSGHHFNDRAWRRLGCFLQSNTNLKELTLSYCSLGSKTMEELCSGLQYNNHIESIKLFHCNHLDENGLLQLVPFLANNTSLQKIELNDCYVGPRGLDILFSTLPSISNMEELHLVKMRIGGIDDIHRDEIDVDWNTVELDLEVARGYLKTLSVDSGVLAIIVGDVSLSHRYIYFDSYNYNQAMFVLDKCTTASMRMLLLHLDEQRKARVSSLSNLLKDENSNLRVLDLSNNSINDECATILASSLVSNTKLETLCLDYNYLILGSSLKHFLHLVCNATSINDTFSSNHTLSSLGDQWFNRYVIRWTMGVDNTRLLRASLQVNGIANNTTSIGYIKVMWCHVQRRINLEEFVSIRLDVMPRVLSWIGSAEQTTTDIADIEAVFNLEISELRRHEAIYRILRAMPGLCVCSSISMEGQATLSVETM</sequence>
<dbReference type="InterPro" id="IPR052394">
    <property type="entry name" value="LRR-containing"/>
</dbReference>
<evidence type="ECO:0000313" key="1">
    <source>
        <dbReference type="EMBL" id="EED90352.1"/>
    </source>
</evidence>
<keyword evidence="2" id="KW-1185">Reference proteome</keyword>
<dbReference type="Pfam" id="PF13516">
    <property type="entry name" value="LRR_6"/>
    <property type="match status" value="2"/>
</dbReference>
<feature type="non-terminal residue" evidence="1">
    <location>
        <position position="449"/>
    </location>
</feature>
<dbReference type="PANTHER" id="PTHR24114:SF2">
    <property type="entry name" value="F-BOX DOMAIN-CONTAINING PROTEIN-RELATED"/>
    <property type="match status" value="1"/>
</dbReference>
<dbReference type="HOGENOM" id="CLU_687933_0_0_1"/>
<evidence type="ECO:0000313" key="2">
    <source>
        <dbReference type="Proteomes" id="UP000001449"/>
    </source>
</evidence>
<protein>
    <submittedName>
        <fullName evidence="1">Uncharacterized protein</fullName>
    </submittedName>
</protein>
<dbReference type="GeneID" id="7444982"/>